<dbReference type="InterPro" id="IPR053861">
    <property type="entry name" value="Phage_Mu_Gp45_N"/>
</dbReference>
<dbReference type="GeneID" id="24724672"/>
<reference evidence="3 4" key="1">
    <citation type="journal article" date="2015" name="PLoS ONE">
        <title>Identification and Molecular Characterisation of a Novel Mu-Like Bacteriophage, SfMu, of Shigella flexneri.</title>
        <authorList>
            <person name="Jakhetia R."/>
            <person name="Verma N."/>
        </authorList>
    </citation>
    <scope>NUCLEOTIDE SEQUENCE [LARGE SCALE GENOMIC DNA]</scope>
</reference>
<gene>
    <name evidence="3" type="ORF">SfMu_45</name>
</gene>
<feature type="region of interest" description="Disordered" evidence="1">
    <location>
        <begin position="172"/>
        <end position="197"/>
    </location>
</feature>
<dbReference type="KEGG" id="vg:24724672"/>
<accession>A0A0C4UQZ3</accession>
<sequence>MERVNDSAMNRLLMPLMRRVRLMLARAVVNVINDGRKVQNLQVGLLDDEESDEVERLQNYGHFSVPLPGAEALIACVGAQRDQGIAVVVEDRRYRPTNLEPGDAGIYHHEGHRIRLTKDGRCIITCKTVEVYADESMTVDTPRTTFTGDVEIQKGLGVKGKSQFDSNITAPDAIINGKSTDKHIHRGDSGGTTGPMQ</sequence>
<dbReference type="NCBIfam" id="TIGR01644">
    <property type="entry name" value="phage_P2_V"/>
    <property type="match status" value="1"/>
</dbReference>
<evidence type="ECO:0000313" key="3">
    <source>
        <dbReference type="EMBL" id="AIY32344.1"/>
    </source>
</evidence>
<dbReference type="PIRSF" id="PIRSF012337">
    <property type="entry name" value="gp45"/>
    <property type="match status" value="1"/>
</dbReference>
<dbReference type="EMBL" id="KP010268">
    <property type="protein sequence ID" value="AIY32344.1"/>
    <property type="molecule type" value="Genomic_DNA"/>
</dbReference>
<protein>
    <submittedName>
        <fullName evidence="3">Baseplate assembly protein</fullName>
    </submittedName>
</protein>
<dbReference type="OrthoDB" id="9898at10239"/>
<feature type="domain" description="Bacteriophage Mu Gp45 N-terminal" evidence="2">
    <location>
        <begin position="26"/>
        <end position="93"/>
    </location>
</feature>
<evidence type="ECO:0000313" key="4">
    <source>
        <dbReference type="Proteomes" id="UP000032404"/>
    </source>
</evidence>
<dbReference type="Gene3D" id="2.20.25.540">
    <property type="match status" value="1"/>
</dbReference>
<evidence type="ECO:0000256" key="1">
    <source>
        <dbReference type="SAM" id="MobiDB-lite"/>
    </source>
</evidence>
<proteinExistence type="predicted"/>
<name>A0A0C4UQZ3_9CAUD</name>
<keyword evidence="4" id="KW-1185">Reference proteome</keyword>
<feature type="compositionally biased region" description="Basic and acidic residues" evidence="1">
    <location>
        <begin position="179"/>
        <end position="188"/>
    </location>
</feature>
<dbReference type="InterPro" id="IPR013046">
    <property type="entry name" value="GpV/Gp45"/>
</dbReference>
<evidence type="ECO:0000259" key="2">
    <source>
        <dbReference type="Pfam" id="PF06890"/>
    </source>
</evidence>
<dbReference type="Proteomes" id="UP000032404">
    <property type="component" value="Segment"/>
</dbReference>
<organism evidence="3 4">
    <name type="scientific">Shigella phage SfMu</name>
    <dbReference type="NCBI Taxonomy" id="1567022"/>
    <lineage>
        <taxon>Viruses</taxon>
        <taxon>Duplodnaviria</taxon>
        <taxon>Heunggongvirae</taxon>
        <taxon>Uroviricota</taxon>
        <taxon>Caudoviricetes</taxon>
        <taxon>Muvirus</taxon>
        <taxon>Muvirus SfMu</taxon>
    </lineage>
</organism>
<dbReference type="InterPro" id="IPR014462">
    <property type="entry name" value="Phage_Mu_Gp45"/>
</dbReference>
<dbReference type="Gene3D" id="6.20.170.10">
    <property type="match status" value="1"/>
</dbReference>
<dbReference type="Pfam" id="PF06890">
    <property type="entry name" value="Phage_Mu_Gp45"/>
    <property type="match status" value="1"/>
</dbReference>
<dbReference type="RefSeq" id="YP_009152231.1">
    <property type="nucleotide sequence ID" value="NC_027382.1"/>
</dbReference>